<dbReference type="PRINTS" id="PR01437">
    <property type="entry name" value="NUOXDRDTASE4"/>
</dbReference>
<evidence type="ECO:0000256" key="1">
    <source>
        <dbReference type="ARBA" id="ARBA00003257"/>
    </source>
</evidence>
<keyword evidence="7 17" id="KW-0679">Respiratory chain</keyword>
<evidence type="ECO:0000256" key="2">
    <source>
        <dbReference type="ARBA" id="ARBA00004225"/>
    </source>
</evidence>
<evidence type="ECO:0000256" key="6">
    <source>
        <dbReference type="ARBA" id="ARBA00022448"/>
    </source>
</evidence>
<evidence type="ECO:0000256" key="9">
    <source>
        <dbReference type="ARBA" id="ARBA00022967"/>
    </source>
</evidence>
<comment type="catalytic activity">
    <reaction evidence="16 17">
        <text>a ubiquinone + NADH + 5 H(+)(in) = a ubiquinol + NAD(+) + 4 H(+)(out)</text>
        <dbReference type="Rhea" id="RHEA:29091"/>
        <dbReference type="Rhea" id="RHEA-COMP:9565"/>
        <dbReference type="Rhea" id="RHEA-COMP:9566"/>
        <dbReference type="ChEBI" id="CHEBI:15378"/>
        <dbReference type="ChEBI" id="CHEBI:16389"/>
        <dbReference type="ChEBI" id="CHEBI:17976"/>
        <dbReference type="ChEBI" id="CHEBI:57540"/>
        <dbReference type="ChEBI" id="CHEBI:57945"/>
        <dbReference type="EC" id="7.1.1.2"/>
    </reaction>
</comment>
<evidence type="ECO:0000313" key="20">
    <source>
        <dbReference type="EMBL" id="AVN68123.1"/>
    </source>
</evidence>
<name>A0A2P1H9C4_9NEOP</name>
<evidence type="ECO:0000256" key="15">
    <source>
        <dbReference type="ARBA" id="ARBA00023136"/>
    </source>
</evidence>
<comment type="function">
    <text evidence="1">Core subunit of the mitochondrial membrane respiratory chain NADH dehydrogenase (Complex I) that is believed to belong to the minimal assembly required for catalysis. Complex I functions in the transfer of electrons from NADH to the respiratory chain. The immediate electron acceptor for the enzyme is believed to be ubiquinone.</text>
</comment>
<feature type="transmembrane region" description="Helical" evidence="17">
    <location>
        <begin position="56"/>
        <end position="73"/>
    </location>
</feature>
<keyword evidence="11 17" id="KW-1133">Transmembrane helix</keyword>
<feature type="transmembrane region" description="Helical" evidence="17">
    <location>
        <begin position="380"/>
        <end position="405"/>
    </location>
</feature>
<feature type="transmembrane region" description="Helical" evidence="17">
    <location>
        <begin position="219"/>
        <end position="239"/>
    </location>
</feature>
<feature type="transmembrane region" description="Helical" evidence="17">
    <location>
        <begin position="85"/>
        <end position="106"/>
    </location>
</feature>
<comment type="subcellular location">
    <subcellularLocation>
        <location evidence="2 17">Mitochondrion membrane</location>
        <topology evidence="2 17">Multi-pass membrane protein</topology>
    </subcellularLocation>
</comment>
<evidence type="ECO:0000256" key="4">
    <source>
        <dbReference type="ARBA" id="ARBA00012944"/>
    </source>
</evidence>
<protein>
    <recommendedName>
        <fullName evidence="5 17">NADH-ubiquinone oxidoreductase chain 4</fullName>
        <ecNumber evidence="4 17">7.1.1.2</ecNumber>
    </recommendedName>
</protein>
<feature type="transmembrane region" description="Helical" evidence="17">
    <location>
        <begin position="304"/>
        <end position="325"/>
    </location>
</feature>
<evidence type="ECO:0000256" key="17">
    <source>
        <dbReference type="RuleBase" id="RU003297"/>
    </source>
</evidence>
<organism evidence="20">
    <name type="scientific">Anaplecta calosoma</name>
    <dbReference type="NCBI Taxonomy" id="1554546"/>
    <lineage>
        <taxon>Eukaryota</taxon>
        <taxon>Metazoa</taxon>
        <taxon>Ecdysozoa</taxon>
        <taxon>Arthropoda</taxon>
        <taxon>Hexapoda</taxon>
        <taxon>Insecta</taxon>
        <taxon>Pterygota</taxon>
        <taxon>Neoptera</taxon>
        <taxon>Polyneoptera</taxon>
        <taxon>Dictyoptera</taxon>
        <taxon>Blattodea</taxon>
        <taxon>Blattoidea</taxon>
        <taxon>Anaplectidae</taxon>
        <taxon>Anaplecta</taxon>
    </lineage>
</organism>
<dbReference type="GO" id="GO:0008137">
    <property type="term" value="F:NADH dehydrogenase (ubiquinone) activity"/>
    <property type="evidence" value="ECO:0007669"/>
    <property type="project" value="UniProtKB-UniRule"/>
</dbReference>
<feature type="transmembrane region" description="Helical" evidence="17">
    <location>
        <begin position="143"/>
        <end position="165"/>
    </location>
</feature>
<feature type="transmembrane region" description="Helical" evidence="17">
    <location>
        <begin position="276"/>
        <end position="298"/>
    </location>
</feature>
<evidence type="ECO:0000256" key="12">
    <source>
        <dbReference type="ARBA" id="ARBA00023027"/>
    </source>
</evidence>
<dbReference type="GO" id="GO:0031966">
    <property type="term" value="C:mitochondrial membrane"/>
    <property type="evidence" value="ECO:0007669"/>
    <property type="project" value="UniProtKB-SubCell"/>
</dbReference>
<dbReference type="GO" id="GO:0003954">
    <property type="term" value="F:NADH dehydrogenase activity"/>
    <property type="evidence" value="ECO:0007669"/>
    <property type="project" value="TreeGrafter"/>
</dbReference>
<dbReference type="Pfam" id="PF00361">
    <property type="entry name" value="Proton_antipo_M"/>
    <property type="match status" value="1"/>
</dbReference>
<feature type="transmembrane region" description="Helical" evidence="17">
    <location>
        <begin position="6"/>
        <end position="24"/>
    </location>
</feature>
<keyword evidence="6 17" id="KW-0813">Transport</keyword>
<evidence type="ECO:0000256" key="8">
    <source>
        <dbReference type="ARBA" id="ARBA00022692"/>
    </source>
</evidence>
<gene>
    <name evidence="20" type="primary">nad4</name>
</gene>
<comment type="similarity">
    <text evidence="3 17">Belongs to the complex I subunit 4 family.</text>
</comment>
<dbReference type="InterPro" id="IPR003918">
    <property type="entry name" value="NADH_UbQ_OxRdtase"/>
</dbReference>
<dbReference type="InterPro" id="IPR000260">
    <property type="entry name" value="NADH4_N"/>
</dbReference>
<geneLocation type="mitochondrion" evidence="20"/>
<dbReference type="GO" id="GO:0042773">
    <property type="term" value="P:ATP synthesis coupled electron transport"/>
    <property type="evidence" value="ECO:0007669"/>
    <property type="project" value="InterPro"/>
</dbReference>
<evidence type="ECO:0000256" key="13">
    <source>
        <dbReference type="ARBA" id="ARBA00023075"/>
    </source>
</evidence>
<evidence type="ECO:0000256" key="14">
    <source>
        <dbReference type="ARBA" id="ARBA00023128"/>
    </source>
</evidence>
<keyword evidence="8 17" id="KW-0812">Transmembrane</keyword>
<sequence length="449" mass="51248">MLGVFFYLIFMIPLCLLANSWWLIQNLILGFVLVLFSSVPYFFFFCGLGYFFGCDYLSFGLLLLSFWICGLMIMASESICRVDYYFNYFLVMVVILLLTLCCTFSSVELFSFYLFFEGSLIPTLFIILGWGYQPERLQAGMYLLFYTLMGSLPLFLGIFYLYNLSCSMYFSLLLVSCGSFGMGTMFYFCMVMAFLISMPMFFFHLWLPSAHVEAPVSGSMILAGVLLKLGGYGLFRIYFVLFYDYLSFGMIWFCISMVGGFLVSLVCLRQTDLKSLIAYSSVAHMGLVIGGMMTVNYWGFSGSYSLMIGHGLCSSALFSLANICYERTGSRSMLINSGMMAFMPSMALWWFLLSACMMASPPSLNLVGEICLLNSLVGWSFLSMLMLVFISFFSACYSLYMFSYVQHGVNYSGTYSCVSGYSREYLMLFLHWFPLNFLVLSVDYFIFWL</sequence>
<evidence type="ECO:0000256" key="16">
    <source>
        <dbReference type="ARBA" id="ARBA00049551"/>
    </source>
</evidence>
<feature type="transmembrane region" description="Helical" evidence="17">
    <location>
        <begin position="112"/>
        <end position="131"/>
    </location>
</feature>
<dbReference type="GO" id="GO:0048039">
    <property type="term" value="F:ubiquinone binding"/>
    <property type="evidence" value="ECO:0007669"/>
    <property type="project" value="TreeGrafter"/>
</dbReference>
<comment type="function">
    <text evidence="17">Core subunit of the mitochondrial membrane respiratory chain NADH dehydrogenase (Complex I) which catalyzes electron transfer from NADH through the respiratory chain, using ubiquinone as an electron acceptor. Essential for the catalytic activity and assembly of complex I.</text>
</comment>
<evidence type="ECO:0000259" key="19">
    <source>
        <dbReference type="Pfam" id="PF01059"/>
    </source>
</evidence>
<feature type="transmembrane region" description="Helical" evidence="17">
    <location>
        <begin position="31"/>
        <end position="50"/>
    </location>
</feature>
<dbReference type="InterPro" id="IPR001750">
    <property type="entry name" value="ND/Mrp_TM"/>
</dbReference>
<keyword evidence="14 17" id="KW-0496">Mitochondrion</keyword>
<evidence type="ECO:0000256" key="11">
    <source>
        <dbReference type="ARBA" id="ARBA00022989"/>
    </source>
</evidence>
<keyword evidence="10 17" id="KW-0249">Electron transport</keyword>
<keyword evidence="13 17" id="KW-0830">Ubiquinone</keyword>
<dbReference type="Pfam" id="PF01059">
    <property type="entry name" value="Oxidored_q5_N"/>
    <property type="match status" value="1"/>
</dbReference>
<feature type="transmembrane region" description="Helical" evidence="17">
    <location>
        <begin position="425"/>
        <end position="447"/>
    </location>
</feature>
<keyword evidence="12 17" id="KW-0520">NAD</keyword>
<reference evidence="20" key="1">
    <citation type="journal article" date="2018" name="Mol. Biol. Evol.">
        <title>Transoceanic dispersal and plate tectonics shaped global cockroach distributions: evidence from mitochondrial phylogenomics.</title>
        <authorList>
            <person name="Bourguignon T."/>
            <person name="Qian T."/>
            <person name="Ho S.Y.W."/>
            <person name="Juna F."/>
            <person name="Wang Z."/>
            <person name="Arab D.A."/>
            <person name="Cameron S.L."/>
            <person name="Walker J."/>
            <person name="Rentz D."/>
            <person name="Evans T.A."/>
            <person name="Lo N."/>
        </authorList>
    </citation>
    <scope>NUCLEOTIDE SEQUENCE</scope>
</reference>
<dbReference type="AlphaFoldDB" id="A0A2P1H9C4"/>
<evidence type="ECO:0000256" key="3">
    <source>
        <dbReference type="ARBA" id="ARBA00009025"/>
    </source>
</evidence>
<evidence type="ECO:0000256" key="5">
    <source>
        <dbReference type="ARBA" id="ARBA00021006"/>
    </source>
</evidence>
<feature type="transmembrane region" description="Helical" evidence="17">
    <location>
        <begin position="337"/>
        <end position="360"/>
    </location>
</feature>
<evidence type="ECO:0000259" key="18">
    <source>
        <dbReference type="Pfam" id="PF00361"/>
    </source>
</evidence>
<feature type="transmembrane region" description="Helical" evidence="17">
    <location>
        <begin position="185"/>
        <end position="207"/>
    </location>
</feature>
<dbReference type="EMBL" id="MG882215">
    <property type="protein sequence ID" value="AVN68123.1"/>
    <property type="molecule type" value="Genomic_DNA"/>
</dbReference>
<keyword evidence="15 17" id="KW-0472">Membrane</keyword>
<feature type="domain" description="NADH:quinone oxidoreductase/Mrp antiporter transmembrane" evidence="18">
    <location>
        <begin position="107"/>
        <end position="393"/>
    </location>
</feature>
<feature type="domain" description="NADH:ubiquinone oxidoreductase chain 4 N-terminal" evidence="19">
    <location>
        <begin position="1"/>
        <end position="103"/>
    </location>
</feature>
<evidence type="ECO:0000256" key="10">
    <source>
        <dbReference type="ARBA" id="ARBA00022982"/>
    </source>
</evidence>
<dbReference type="PANTHER" id="PTHR43507:SF20">
    <property type="entry name" value="NADH-UBIQUINONE OXIDOREDUCTASE CHAIN 4"/>
    <property type="match status" value="1"/>
</dbReference>
<accession>A0A2P1H9C4</accession>
<dbReference type="GO" id="GO:0015990">
    <property type="term" value="P:electron transport coupled proton transport"/>
    <property type="evidence" value="ECO:0007669"/>
    <property type="project" value="TreeGrafter"/>
</dbReference>
<dbReference type="EC" id="7.1.1.2" evidence="4 17"/>
<dbReference type="PANTHER" id="PTHR43507">
    <property type="entry name" value="NADH-UBIQUINONE OXIDOREDUCTASE CHAIN 4"/>
    <property type="match status" value="1"/>
</dbReference>
<keyword evidence="9" id="KW-1278">Translocase</keyword>
<proteinExistence type="inferred from homology"/>
<evidence type="ECO:0000256" key="7">
    <source>
        <dbReference type="ARBA" id="ARBA00022660"/>
    </source>
</evidence>
<feature type="transmembrane region" description="Helical" evidence="17">
    <location>
        <begin position="245"/>
        <end position="269"/>
    </location>
</feature>